<dbReference type="InterPro" id="IPR021109">
    <property type="entry name" value="Peptidase_aspartic_dom_sf"/>
</dbReference>
<dbReference type="GO" id="GO:0003700">
    <property type="term" value="F:DNA-binding transcription factor activity"/>
    <property type="evidence" value="ECO:0007669"/>
    <property type="project" value="InterPro"/>
</dbReference>
<organism evidence="22 23">
    <name type="scientific">Bursaphelenchus okinawaensis</name>
    <dbReference type="NCBI Taxonomy" id="465554"/>
    <lineage>
        <taxon>Eukaryota</taxon>
        <taxon>Metazoa</taxon>
        <taxon>Ecdysozoa</taxon>
        <taxon>Nematoda</taxon>
        <taxon>Chromadorea</taxon>
        <taxon>Rhabditida</taxon>
        <taxon>Tylenchina</taxon>
        <taxon>Tylenchomorpha</taxon>
        <taxon>Aphelenchoidea</taxon>
        <taxon>Aphelenchoididae</taxon>
        <taxon>Bursaphelenchus</taxon>
    </lineage>
</organism>
<evidence type="ECO:0000256" key="10">
    <source>
        <dbReference type="ARBA" id="ARBA00023015"/>
    </source>
</evidence>
<dbReference type="CDD" id="cd05471">
    <property type="entry name" value="pepsin_like"/>
    <property type="match status" value="1"/>
</dbReference>
<evidence type="ECO:0000256" key="5">
    <source>
        <dbReference type="ARBA" id="ARBA00022723"/>
    </source>
</evidence>
<gene>
    <name evidence="22" type="ORF">BOKJ2_LOCUS9539</name>
</gene>
<dbReference type="PROSITE" id="PS51767">
    <property type="entry name" value="PEPTIDASE_A1"/>
    <property type="match status" value="1"/>
</dbReference>
<dbReference type="GO" id="GO:0005634">
    <property type="term" value="C:nucleus"/>
    <property type="evidence" value="ECO:0007669"/>
    <property type="project" value="UniProtKB-SubCell"/>
</dbReference>
<keyword evidence="4 17" id="KW-0645">Protease</keyword>
<name>A0A811L1P0_9BILA</name>
<dbReference type="SUPFAM" id="SSF48508">
    <property type="entry name" value="Nuclear receptor ligand-binding domain"/>
    <property type="match status" value="1"/>
</dbReference>
<keyword evidence="8 17" id="KW-0378">Hydrolase</keyword>
<keyword evidence="16" id="KW-1015">Disulfide bond</keyword>
<dbReference type="PROSITE" id="PS51030">
    <property type="entry name" value="NUCLEAR_REC_DBD_2"/>
    <property type="match status" value="1"/>
</dbReference>
<evidence type="ECO:0000256" key="17">
    <source>
        <dbReference type="RuleBase" id="RU000454"/>
    </source>
</evidence>
<dbReference type="GO" id="GO:0000978">
    <property type="term" value="F:RNA polymerase II cis-regulatory region sequence-specific DNA binding"/>
    <property type="evidence" value="ECO:0007669"/>
    <property type="project" value="InterPro"/>
</dbReference>
<dbReference type="InterPro" id="IPR013088">
    <property type="entry name" value="Znf_NHR/GATA"/>
</dbReference>
<keyword evidence="5 18" id="KW-0479">Metal-binding</keyword>
<dbReference type="GO" id="GO:0004190">
    <property type="term" value="F:aspartic-type endopeptidase activity"/>
    <property type="evidence" value="ECO:0007669"/>
    <property type="project" value="UniProtKB-KW"/>
</dbReference>
<dbReference type="GO" id="GO:0006508">
    <property type="term" value="P:proteolysis"/>
    <property type="evidence" value="ECO:0007669"/>
    <property type="project" value="UniProtKB-KW"/>
</dbReference>
<dbReference type="InterPro" id="IPR001969">
    <property type="entry name" value="Aspartic_peptidase_AS"/>
</dbReference>
<dbReference type="Pfam" id="PF00105">
    <property type="entry name" value="zf-C4"/>
    <property type="match status" value="1"/>
</dbReference>
<feature type="domain" description="Peptidase A1" evidence="21">
    <location>
        <begin position="435"/>
        <end position="746"/>
    </location>
</feature>
<dbReference type="EMBL" id="CAJFDH010000004">
    <property type="protein sequence ID" value="CAD5221627.1"/>
    <property type="molecule type" value="Genomic_DNA"/>
</dbReference>
<dbReference type="PANTHER" id="PTHR47966">
    <property type="entry name" value="BETA-SITE APP-CLEAVING ENZYME, ISOFORM A-RELATED"/>
    <property type="match status" value="1"/>
</dbReference>
<evidence type="ECO:0000256" key="8">
    <source>
        <dbReference type="ARBA" id="ARBA00022801"/>
    </source>
</evidence>
<evidence type="ECO:0000256" key="12">
    <source>
        <dbReference type="ARBA" id="ARBA00023163"/>
    </source>
</evidence>
<comment type="subcellular location">
    <subcellularLocation>
        <location evidence="1 18">Nucleus</location>
    </subcellularLocation>
</comment>
<evidence type="ECO:0000313" key="23">
    <source>
        <dbReference type="Proteomes" id="UP000614601"/>
    </source>
</evidence>
<dbReference type="Proteomes" id="UP000614601">
    <property type="component" value="Unassembled WGS sequence"/>
</dbReference>
<evidence type="ECO:0000259" key="21">
    <source>
        <dbReference type="PROSITE" id="PS51767"/>
    </source>
</evidence>
<dbReference type="Gene3D" id="1.10.565.10">
    <property type="entry name" value="Retinoid X Receptor"/>
    <property type="match status" value="1"/>
</dbReference>
<dbReference type="PROSITE" id="PS00141">
    <property type="entry name" value="ASP_PROTEASE"/>
    <property type="match status" value="2"/>
</dbReference>
<evidence type="ECO:0000256" key="9">
    <source>
        <dbReference type="ARBA" id="ARBA00022833"/>
    </source>
</evidence>
<dbReference type="Proteomes" id="UP000783686">
    <property type="component" value="Unassembled WGS sequence"/>
</dbReference>
<feature type="disulfide bond" evidence="16">
    <location>
        <begin position="466"/>
        <end position="471"/>
    </location>
</feature>
<dbReference type="Pfam" id="PF00104">
    <property type="entry name" value="Hormone_recep"/>
    <property type="match status" value="1"/>
</dbReference>
<comment type="caution">
    <text evidence="22">The sequence shown here is derived from an EMBL/GenBank/DDBJ whole genome shotgun (WGS) entry which is preliminary data.</text>
</comment>
<dbReference type="AlphaFoldDB" id="A0A811L1P0"/>
<dbReference type="InterPro" id="IPR034164">
    <property type="entry name" value="Pepsin-like_dom"/>
</dbReference>
<dbReference type="Gene3D" id="2.40.70.10">
    <property type="entry name" value="Acid Proteases"/>
    <property type="match status" value="2"/>
</dbReference>
<proteinExistence type="inferred from homology"/>
<evidence type="ECO:0000256" key="4">
    <source>
        <dbReference type="ARBA" id="ARBA00022670"/>
    </source>
</evidence>
<dbReference type="SUPFAM" id="SSF50630">
    <property type="entry name" value="Acid proteases"/>
    <property type="match status" value="1"/>
</dbReference>
<comment type="similarity">
    <text evidence="3 17">Belongs to the peptidase A1 family.</text>
</comment>
<evidence type="ECO:0000256" key="18">
    <source>
        <dbReference type="RuleBase" id="RU004334"/>
    </source>
</evidence>
<dbReference type="SUPFAM" id="SSF57716">
    <property type="entry name" value="Glucocorticoid receptor-like (DNA-binding domain)"/>
    <property type="match status" value="1"/>
</dbReference>
<dbReference type="CDD" id="cd06960">
    <property type="entry name" value="NR_DBD_HNF4A"/>
    <property type="match status" value="1"/>
</dbReference>
<evidence type="ECO:0000259" key="20">
    <source>
        <dbReference type="PROSITE" id="PS51030"/>
    </source>
</evidence>
<dbReference type="FunFam" id="2.40.70.10:FF:000115">
    <property type="entry name" value="Lysosomal aspartic protease"/>
    <property type="match status" value="1"/>
</dbReference>
<sequence length="773" mass="88680">MLESRLVIHDYKHDPENTNCCAVCGADACGLHFGVTACRACAAFFRRSVAMTKNYKCKLHHNCPIHKDSRNMCRACRYKKCERLGMQKTNIQFYREPFGHRKLLKPTIKKPIPLSHASTSTSTSNVLDRMSEGYQKYHDNQRSLFFALYPETMFQDPDTVWREVPIVEHVRFERSSIPLVLAMLKEYFSPYDKFTKDEMADVLRDFSFFFGRIDQAYWTTRYFPGIDDKRYVLHFGQYVNVDNMGRFYQDDQNPKQAELFFMPTTHRFVHLTLKFKKLAVDITEAAGIVGAALWREAMLHADFNISFNQLQLTMTELNNYCRKTYPDNPSRFGLLMLILRDIEELIQGLKEAVTIGRLSNDHYKKALESILMIFNKVIQIPLDVVDYGFSSSFNHDQDEISLIGRHFSKSIRNIKLKYGANSSTQWLYGYQDTIYIGEIKVGTPPQTFRVVIDTGSSNFWIVDSSCKEPQCAVKNRFVSKNSSTYTAVNKPWNIKYGTGDASGTSCTESIKLNDNFTVQNAEMGQAVFIAKFFEDQPLDGIMGLGFPSLNKYGEPIFITAYKQGLVEKQMFTVWMHTVPFNSKGKIGGQITYGGVDEVNCSPQISYVPLKEAAYWLFTTTRFTINSKSVLGDWRAISDTGTSLNLFPTEIFDLIISETQAEPDADQNGMYYVRCNKRFSYSFEAHGSVFKIDFDNTVIKIRNYCYLAIEKMDNKVSDGMPEIIFGMPLIRQYCQIYDMENERIGFALANDAGGLDLNCTVFLLTIVLVYIIKQ</sequence>
<dbReference type="InterPro" id="IPR049636">
    <property type="entry name" value="HNF4-like_DBD"/>
</dbReference>
<dbReference type="EMBL" id="CAJFCW020000004">
    <property type="protein sequence ID" value="CAG9115258.1"/>
    <property type="molecule type" value="Genomic_DNA"/>
</dbReference>
<keyword evidence="14 18" id="KW-0539">Nucleus</keyword>
<dbReference type="PROSITE" id="PS00031">
    <property type="entry name" value="NUCLEAR_REC_DBD_1"/>
    <property type="match status" value="1"/>
</dbReference>
<keyword evidence="10 18" id="KW-0805">Transcription regulation</keyword>
<feature type="active site" evidence="15">
    <location>
        <position position="453"/>
    </location>
</feature>
<keyword evidence="23" id="KW-1185">Reference proteome</keyword>
<keyword evidence="11 18" id="KW-0238">DNA-binding</keyword>
<feature type="active site" evidence="15">
    <location>
        <position position="638"/>
    </location>
</feature>
<evidence type="ECO:0000256" key="1">
    <source>
        <dbReference type="ARBA" id="ARBA00004123"/>
    </source>
</evidence>
<dbReference type="SMART" id="SM00430">
    <property type="entry name" value="HOLI"/>
    <property type="match status" value="1"/>
</dbReference>
<dbReference type="Gene3D" id="3.30.50.10">
    <property type="entry name" value="Erythroid Transcription Factor GATA-1, subunit A"/>
    <property type="match status" value="1"/>
</dbReference>
<dbReference type="PRINTS" id="PR00792">
    <property type="entry name" value="PEPSIN"/>
</dbReference>
<evidence type="ECO:0000256" key="7">
    <source>
        <dbReference type="ARBA" id="ARBA00022771"/>
    </source>
</evidence>
<evidence type="ECO:0000256" key="15">
    <source>
        <dbReference type="PIRSR" id="PIRSR601461-1"/>
    </source>
</evidence>
<reference evidence="22" key="1">
    <citation type="submission" date="2020-09" db="EMBL/GenBank/DDBJ databases">
        <authorList>
            <person name="Kikuchi T."/>
        </authorList>
    </citation>
    <scope>NUCLEOTIDE SEQUENCE</scope>
    <source>
        <strain evidence="22">SH1</strain>
    </source>
</reference>
<dbReference type="InterPro" id="IPR000536">
    <property type="entry name" value="Nucl_hrmn_rcpt_lig-bd"/>
</dbReference>
<feature type="domain" description="Nuclear receptor" evidence="20">
    <location>
        <begin position="18"/>
        <end position="93"/>
    </location>
</feature>
<evidence type="ECO:0000256" key="19">
    <source>
        <dbReference type="SAM" id="Phobius"/>
    </source>
</evidence>
<keyword evidence="19" id="KW-1133">Transmembrane helix</keyword>
<keyword evidence="9 18" id="KW-0862">Zinc</keyword>
<dbReference type="SMART" id="SM00399">
    <property type="entry name" value="ZnF_C4"/>
    <property type="match status" value="1"/>
</dbReference>
<dbReference type="PANTHER" id="PTHR47966:SF45">
    <property type="entry name" value="PEPTIDASE A1 DOMAIN-CONTAINING PROTEIN"/>
    <property type="match status" value="1"/>
</dbReference>
<keyword evidence="7 18" id="KW-0863">Zinc-finger</keyword>
<feature type="transmembrane region" description="Helical" evidence="19">
    <location>
        <begin position="751"/>
        <end position="771"/>
    </location>
</feature>
<evidence type="ECO:0000256" key="16">
    <source>
        <dbReference type="PIRSR" id="PIRSR601461-2"/>
    </source>
</evidence>
<dbReference type="InterPro" id="IPR035500">
    <property type="entry name" value="NHR-like_dom_sf"/>
</dbReference>
<keyword evidence="19" id="KW-0812">Transmembrane</keyword>
<evidence type="ECO:0000313" key="22">
    <source>
        <dbReference type="EMBL" id="CAD5221627.1"/>
    </source>
</evidence>
<evidence type="ECO:0000256" key="14">
    <source>
        <dbReference type="ARBA" id="ARBA00023242"/>
    </source>
</evidence>
<accession>A0A811L1P0</accession>
<keyword evidence="6 17" id="KW-0064">Aspartyl protease</keyword>
<evidence type="ECO:0008006" key="24">
    <source>
        <dbReference type="Google" id="ProtNLM"/>
    </source>
</evidence>
<keyword evidence="19" id="KW-0472">Membrane</keyword>
<evidence type="ECO:0000256" key="11">
    <source>
        <dbReference type="ARBA" id="ARBA00023125"/>
    </source>
</evidence>
<dbReference type="Pfam" id="PF00026">
    <property type="entry name" value="Asp"/>
    <property type="match status" value="1"/>
</dbReference>
<keyword evidence="12 18" id="KW-0804">Transcription</keyword>
<dbReference type="OrthoDB" id="10018779at2759"/>
<evidence type="ECO:0000256" key="6">
    <source>
        <dbReference type="ARBA" id="ARBA00022750"/>
    </source>
</evidence>
<dbReference type="GO" id="GO:0005764">
    <property type="term" value="C:lysosome"/>
    <property type="evidence" value="ECO:0007669"/>
    <property type="project" value="TreeGrafter"/>
</dbReference>
<keyword evidence="13 18" id="KW-0675">Receptor</keyword>
<evidence type="ECO:0000256" key="13">
    <source>
        <dbReference type="ARBA" id="ARBA00023170"/>
    </source>
</evidence>
<evidence type="ECO:0000256" key="3">
    <source>
        <dbReference type="ARBA" id="ARBA00007447"/>
    </source>
</evidence>
<protein>
    <recommendedName>
        <fullName evidence="24">Peptidase A1 domain-containing protein</fullName>
    </recommendedName>
</protein>
<dbReference type="GO" id="GO:0008270">
    <property type="term" value="F:zinc ion binding"/>
    <property type="evidence" value="ECO:0007669"/>
    <property type="project" value="UniProtKB-KW"/>
</dbReference>
<dbReference type="InterPro" id="IPR001461">
    <property type="entry name" value="Aspartic_peptidase_A1"/>
</dbReference>
<dbReference type="PRINTS" id="PR00047">
    <property type="entry name" value="STROIDFINGER"/>
</dbReference>
<dbReference type="InterPro" id="IPR001628">
    <property type="entry name" value="Znf_hrmn_rcpt"/>
</dbReference>
<dbReference type="InterPro" id="IPR033121">
    <property type="entry name" value="PEPTIDASE_A1"/>
</dbReference>
<evidence type="ECO:0000256" key="2">
    <source>
        <dbReference type="ARBA" id="ARBA00005993"/>
    </source>
</evidence>
<comment type="similarity">
    <text evidence="2 18">Belongs to the nuclear hormone receptor family.</text>
</comment>